<dbReference type="GO" id="GO:0046872">
    <property type="term" value="F:metal ion binding"/>
    <property type="evidence" value="ECO:0007669"/>
    <property type="project" value="InterPro"/>
</dbReference>
<keyword evidence="4" id="KW-1185">Reference proteome</keyword>
<evidence type="ECO:0000259" key="1">
    <source>
        <dbReference type="Pfam" id="PF02915"/>
    </source>
</evidence>
<dbReference type="Pfam" id="PF02915">
    <property type="entry name" value="Rubrerythrin"/>
    <property type="match status" value="1"/>
</dbReference>
<name>A0A6C0R7Z8_9BACT</name>
<evidence type="ECO:0000313" key="3">
    <source>
        <dbReference type="EMBL" id="QIA06464.1"/>
    </source>
</evidence>
<dbReference type="GO" id="GO:0016491">
    <property type="term" value="F:oxidoreductase activity"/>
    <property type="evidence" value="ECO:0007669"/>
    <property type="project" value="InterPro"/>
</dbReference>
<dbReference type="Gene3D" id="1.20.1260.10">
    <property type="match status" value="1"/>
</dbReference>
<dbReference type="SUPFAM" id="SSF47240">
    <property type="entry name" value="Ferritin-like"/>
    <property type="match status" value="1"/>
</dbReference>
<sequence>MTAEQKEQLIKSQQGELNAVLIYQRLARITKHEKGEEVFSEIAADEGKHATILKSYTNEVLKPDGKKAKVVGFLYKLLGHNFVMGLLEKGELKSIDNYEPLKNDFPKIQQIIDDELRHAAMAKSLLR</sequence>
<dbReference type="Proteomes" id="UP000474630">
    <property type="component" value="Chromosome"/>
</dbReference>
<dbReference type="KEGG" id="drc:G0Q07_01385"/>
<evidence type="ECO:0000313" key="2">
    <source>
        <dbReference type="EMBL" id="QIA06463.1"/>
    </source>
</evidence>
<gene>
    <name evidence="2" type="ORF">G0Q07_01380</name>
    <name evidence="3" type="ORF">G0Q07_01385</name>
</gene>
<dbReference type="InterPro" id="IPR012347">
    <property type="entry name" value="Ferritin-like"/>
</dbReference>
<dbReference type="RefSeq" id="WP_163344396.1">
    <property type="nucleotide sequence ID" value="NZ_CP048409.1"/>
</dbReference>
<dbReference type="InterPro" id="IPR003251">
    <property type="entry name" value="Rr_diiron-bd_dom"/>
</dbReference>
<evidence type="ECO:0000313" key="4">
    <source>
        <dbReference type="Proteomes" id="UP000474630"/>
    </source>
</evidence>
<dbReference type="InterPro" id="IPR009078">
    <property type="entry name" value="Ferritin-like_SF"/>
</dbReference>
<feature type="domain" description="Rubrerythrin diiron-binding" evidence="1">
    <location>
        <begin position="9"/>
        <end position="60"/>
    </location>
</feature>
<organism evidence="3 4">
    <name type="scientific">Draconibacterium halophilum</name>
    <dbReference type="NCBI Taxonomy" id="2706887"/>
    <lineage>
        <taxon>Bacteria</taxon>
        <taxon>Pseudomonadati</taxon>
        <taxon>Bacteroidota</taxon>
        <taxon>Bacteroidia</taxon>
        <taxon>Marinilabiliales</taxon>
        <taxon>Prolixibacteraceae</taxon>
        <taxon>Draconibacterium</taxon>
    </lineage>
</organism>
<dbReference type="AlphaFoldDB" id="A0A6C0R7Z8"/>
<dbReference type="EMBL" id="CP048409">
    <property type="protein sequence ID" value="QIA06463.1"/>
    <property type="molecule type" value="Genomic_DNA"/>
</dbReference>
<protein>
    <submittedName>
        <fullName evidence="3">Rubrerythrin</fullName>
    </submittedName>
</protein>
<reference evidence="3 4" key="1">
    <citation type="submission" date="2020-02" db="EMBL/GenBank/DDBJ databases">
        <title>Genome sequencing for Draconibacterium sp. strain M1.</title>
        <authorList>
            <person name="Park S.-J."/>
        </authorList>
    </citation>
    <scope>NUCLEOTIDE SEQUENCE [LARGE SCALE GENOMIC DNA]</scope>
    <source>
        <strain evidence="3 4">M1</strain>
    </source>
</reference>
<proteinExistence type="predicted"/>
<dbReference type="KEGG" id="drc:G0Q07_01380"/>
<dbReference type="EMBL" id="CP048409">
    <property type="protein sequence ID" value="QIA06464.1"/>
    <property type="molecule type" value="Genomic_DNA"/>
</dbReference>
<accession>A0A6C0R7Z8</accession>